<accession>A0A8T0RXG5</accession>
<reference evidence="1" key="1">
    <citation type="submission" date="2020-05" db="EMBL/GenBank/DDBJ databases">
        <title>WGS assembly of Panicum virgatum.</title>
        <authorList>
            <person name="Lovell J.T."/>
            <person name="Jenkins J."/>
            <person name="Shu S."/>
            <person name="Juenger T.E."/>
            <person name="Schmutz J."/>
        </authorList>
    </citation>
    <scope>NUCLEOTIDE SEQUENCE</scope>
    <source>
        <strain evidence="1">AP13</strain>
    </source>
</reference>
<keyword evidence="2" id="KW-1185">Reference proteome</keyword>
<sequence>MGLTHHPLPLPYPTRRPPLSLLLSSRGLAAPAGDGWCRPSALTAKLLSSHVPALLLSISGLPGRPLASSARRAYLAVLRSRTRGRSAASCSCCSHAAASISRPVQWWPTTLPPCPCSTWPARERVPC</sequence>
<proteinExistence type="predicted"/>
<gene>
    <name evidence="1" type="ORF">PVAP13_5NG471600</name>
</gene>
<name>A0A8T0RXG5_PANVG</name>
<organism evidence="1 2">
    <name type="scientific">Panicum virgatum</name>
    <name type="common">Blackwell switchgrass</name>
    <dbReference type="NCBI Taxonomy" id="38727"/>
    <lineage>
        <taxon>Eukaryota</taxon>
        <taxon>Viridiplantae</taxon>
        <taxon>Streptophyta</taxon>
        <taxon>Embryophyta</taxon>
        <taxon>Tracheophyta</taxon>
        <taxon>Spermatophyta</taxon>
        <taxon>Magnoliopsida</taxon>
        <taxon>Liliopsida</taxon>
        <taxon>Poales</taxon>
        <taxon>Poaceae</taxon>
        <taxon>PACMAD clade</taxon>
        <taxon>Panicoideae</taxon>
        <taxon>Panicodae</taxon>
        <taxon>Paniceae</taxon>
        <taxon>Panicinae</taxon>
        <taxon>Panicum</taxon>
        <taxon>Panicum sect. Hiantes</taxon>
    </lineage>
</organism>
<dbReference type="Proteomes" id="UP000823388">
    <property type="component" value="Chromosome 5N"/>
</dbReference>
<evidence type="ECO:0000313" key="1">
    <source>
        <dbReference type="EMBL" id="KAG2591292.1"/>
    </source>
</evidence>
<evidence type="ECO:0000313" key="2">
    <source>
        <dbReference type="Proteomes" id="UP000823388"/>
    </source>
</evidence>
<dbReference type="AlphaFoldDB" id="A0A8T0RXG5"/>
<comment type="caution">
    <text evidence="1">The sequence shown here is derived from an EMBL/GenBank/DDBJ whole genome shotgun (WGS) entry which is preliminary data.</text>
</comment>
<protein>
    <submittedName>
        <fullName evidence="1">Uncharacterized protein</fullName>
    </submittedName>
</protein>
<dbReference type="EMBL" id="CM029046">
    <property type="protein sequence ID" value="KAG2591292.1"/>
    <property type="molecule type" value="Genomic_DNA"/>
</dbReference>